<dbReference type="VEuPathDB" id="FungiDB:LELG_04081"/>
<dbReference type="SMART" id="SM00212">
    <property type="entry name" value="UBCc"/>
    <property type="match status" value="1"/>
</dbReference>
<dbReference type="STRING" id="379508.A5E394"/>
<feature type="domain" description="UBC core" evidence="4">
    <location>
        <begin position="2"/>
        <end position="158"/>
    </location>
</feature>
<dbReference type="PANTHER" id="PTHR24067">
    <property type="entry name" value="UBIQUITIN-CONJUGATING ENZYME E2"/>
    <property type="match status" value="1"/>
</dbReference>
<dbReference type="EMBL" id="CH981528">
    <property type="protein sequence ID" value="EDK45902.1"/>
    <property type="molecule type" value="Genomic_DNA"/>
</dbReference>
<accession>A5E394</accession>
<dbReference type="InterPro" id="IPR016135">
    <property type="entry name" value="UBQ-conjugating_enzyme/RWD"/>
</dbReference>
<dbReference type="Proteomes" id="UP000001996">
    <property type="component" value="Unassembled WGS sequence"/>
</dbReference>
<evidence type="ECO:0000256" key="1">
    <source>
        <dbReference type="ARBA" id="ARBA00022741"/>
    </source>
</evidence>
<dbReference type="KEGG" id="lel:PVL30_004905"/>
<dbReference type="InterPro" id="IPR000608">
    <property type="entry name" value="UBC"/>
</dbReference>
<dbReference type="HOGENOM" id="CLU_030988_13_0_1"/>
<proteinExistence type="predicted"/>
<keyword evidence="2" id="KW-0833">Ubl conjugation pathway</keyword>
<dbReference type="InParanoid" id="A5E394"/>
<sequence length="199" mass="22980">MSAQRRLTKEYIQYKKTSPTSNNPQILLLAPLQDDDLYHWRALIAKPSKQDSQWYYNGEWTLDITVPPTYPQQPPTIKYITPIIHPNVDLKLGEICLDILKSQWSPAWNLESLVVAILQLMDHPEPDSPLNIDAANLYRADKLGFESLVQFHIWQTCNFYKGDTERFTTTKRGLTKCDKRGFMVTRDVSGVRLVNLTEA</sequence>
<dbReference type="eggNOG" id="KOG0417">
    <property type="taxonomic scope" value="Eukaryota"/>
</dbReference>
<dbReference type="InterPro" id="IPR050113">
    <property type="entry name" value="Ub_conjugating_enzyme"/>
</dbReference>
<keyword evidence="1" id="KW-0547">Nucleotide-binding</keyword>
<name>A5E394_LODEL</name>
<reference evidence="5 6" key="1">
    <citation type="journal article" date="2009" name="Nature">
        <title>Evolution of pathogenicity and sexual reproduction in eight Candida genomes.</title>
        <authorList>
            <person name="Butler G."/>
            <person name="Rasmussen M.D."/>
            <person name="Lin M.F."/>
            <person name="Santos M.A."/>
            <person name="Sakthikumar S."/>
            <person name="Munro C.A."/>
            <person name="Rheinbay E."/>
            <person name="Grabherr M."/>
            <person name="Forche A."/>
            <person name="Reedy J.L."/>
            <person name="Agrafioti I."/>
            <person name="Arnaud M.B."/>
            <person name="Bates S."/>
            <person name="Brown A.J."/>
            <person name="Brunke S."/>
            <person name="Costanzo M.C."/>
            <person name="Fitzpatrick D.A."/>
            <person name="de Groot P.W."/>
            <person name="Harris D."/>
            <person name="Hoyer L.L."/>
            <person name="Hube B."/>
            <person name="Klis F.M."/>
            <person name="Kodira C."/>
            <person name="Lennard N."/>
            <person name="Logue M.E."/>
            <person name="Martin R."/>
            <person name="Neiman A.M."/>
            <person name="Nikolaou E."/>
            <person name="Quail M.A."/>
            <person name="Quinn J."/>
            <person name="Santos M.C."/>
            <person name="Schmitzberger F.F."/>
            <person name="Sherlock G."/>
            <person name="Shah P."/>
            <person name="Silverstein K.A."/>
            <person name="Skrzypek M.S."/>
            <person name="Soll D."/>
            <person name="Staggs R."/>
            <person name="Stansfield I."/>
            <person name="Stumpf M.P."/>
            <person name="Sudbery P.E."/>
            <person name="Srikantha T."/>
            <person name="Zeng Q."/>
            <person name="Berman J."/>
            <person name="Berriman M."/>
            <person name="Heitman J."/>
            <person name="Gow N.A."/>
            <person name="Lorenz M.C."/>
            <person name="Birren B.W."/>
            <person name="Kellis M."/>
            <person name="Cuomo C.A."/>
        </authorList>
    </citation>
    <scope>NUCLEOTIDE SEQUENCE [LARGE SCALE GENOMIC DNA]</scope>
    <source>
        <strain evidence="6">ATCC 11503 / BCRC 21390 / CBS 2605 / JCM 1781 / NBRC 1676 / NRRL YB-4239</strain>
    </source>
</reference>
<gene>
    <name evidence="5" type="ORF">LELG_04081</name>
</gene>
<dbReference type="SUPFAM" id="SSF54495">
    <property type="entry name" value="UBC-like"/>
    <property type="match status" value="1"/>
</dbReference>
<dbReference type="Gene3D" id="3.10.110.10">
    <property type="entry name" value="Ubiquitin Conjugating Enzyme"/>
    <property type="match status" value="1"/>
</dbReference>
<dbReference type="GeneID" id="5232043"/>
<keyword evidence="6" id="KW-1185">Reference proteome</keyword>
<protein>
    <recommendedName>
        <fullName evidence="4">UBC core domain-containing protein</fullName>
    </recommendedName>
</protein>
<dbReference type="CDD" id="cd23812">
    <property type="entry name" value="UBCc_ScPEX4-like"/>
    <property type="match status" value="1"/>
</dbReference>
<dbReference type="Pfam" id="PF00179">
    <property type="entry name" value="UQ_con"/>
    <property type="match status" value="1"/>
</dbReference>
<dbReference type="AlphaFoldDB" id="A5E394"/>
<organism evidence="5 6">
    <name type="scientific">Lodderomyces elongisporus (strain ATCC 11503 / CBS 2605 / JCM 1781 / NBRC 1676 / NRRL YB-4239)</name>
    <name type="common">Yeast</name>
    <name type="synonym">Saccharomyces elongisporus</name>
    <dbReference type="NCBI Taxonomy" id="379508"/>
    <lineage>
        <taxon>Eukaryota</taxon>
        <taxon>Fungi</taxon>
        <taxon>Dikarya</taxon>
        <taxon>Ascomycota</taxon>
        <taxon>Saccharomycotina</taxon>
        <taxon>Pichiomycetes</taxon>
        <taxon>Debaryomycetaceae</taxon>
        <taxon>Candida/Lodderomyces clade</taxon>
        <taxon>Lodderomyces</taxon>
    </lineage>
</organism>
<keyword evidence="3" id="KW-0067">ATP-binding</keyword>
<evidence type="ECO:0000313" key="6">
    <source>
        <dbReference type="Proteomes" id="UP000001996"/>
    </source>
</evidence>
<dbReference type="PROSITE" id="PS50127">
    <property type="entry name" value="UBC_2"/>
    <property type="match status" value="1"/>
</dbReference>
<evidence type="ECO:0000313" key="5">
    <source>
        <dbReference type="EMBL" id="EDK45902.1"/>
    </source>
</evidence>
<evidence type="ECO:0000256" key="2">
    <source>
        <dbReference type="ARBA" id="ARBA00022786"/>
    </source>
</evidence>
<dbReference type="OMA" id="MRWKAFI"/>
<dbReference type="GO" id="GO:0005524">
    <property type="term" value="F:ATP binding"/>
    <property type="evidence" value="ECO:0007669"/>
    <property type="project" value="UniProtKB-KW"/>
</dbReference>
<evidence type="ECO:0000259" key="4">
    <source>
        <dbReference type="PROSITE" id="PS50127"/>
    </source>
</evidence>
<evidence type="ECO:0000256" key="3">
    <source>
        <dbReference type="ARBA" id="ARBA00022840"/>
    </source>
</evidence>
<dbReference type="OrthoDB" id="9973183at2759"/>